<comment type="function">
    <text evidence="8">Toxic component of a toxin-antitoxin (TA) system. An RNase.</text>
</comment>
<dbReference type="Proteomes" id="UP001214553">
    <property type="component" value="Chromosome"/>
</dbReference>
<keyword evidence="4 8" id="KW-0479">Metal-binding</keyword>
<evidence type="ECO:0000256" key="3">
    <source>
        <dbReference type="ARBA" id="ARBA00022722"/>
    </source>
</evidence>
<evidence type="ECO:0000256" key="4">
    <source>
        <dbReference type="ARBA" id="ARBA00022723"/>
    </source>
</evidence>
<evidence type="ECO:0000313" key="10">
    <source>
        <dbReference type="EMBL" id="WEG08420.1"/>
    </source>
</evidence>
<feature type="domain" description="PIN" evidence="9">
    <location>
        <begin position="1"/>
        <end position="124"/>
    </location>
</feature>
<evidence type="ECO:0000259" key="9">
    <source>
        <dbReference type="Pfam" id="PF01850"/>
    </source>
</evidence>
<keyword evidence="5 8" id="KW-0378">Hydrolase</keyword>
<keyword evidence="11" id="KW-1185">Reference proteome</keyword>
<proteinExistence type="inferred from homology"/>
<dbReference type="CDD" id="cd09871">
    <property type="entry name" value="PIN_MtVapC28-VapC30-like"/>
    <property type="match status" value="1"/>
</dbReference>
<dbReference type="PANTHER" id="PTHR33653">
    <property type="entry name" value="RIBONUCLEASE VAPC2"/>
    <property type="match status" value="1"/>
</dbReference>
<evidence type="ECO:0000313" key="11">
    <source>
        <dbReference type="Proteomes" id="UP001214553"/>
    </source>
</evidence>
<evidence type="ECO:0000256" key="5">
    <source>
        <dbReference type="ARBA" id="ARBA00022801"/>
    </source>
</evidence>
<gene>
    <name evidence="8" type="primary">vapC</name>
    <name evidence="10" type="ORF">PU630_14410</name>
</gene>
<evidence type="ECO:0000256" key="8">
    <source>
        <dbReference type="HAMAP-Rule" id="MF_00265"/>
    </source>
</evidence>
<evidence type="ECO:0000256" key="6">
    <source>
        <dbReference type="ARBA" id="ARBA00022842"/>
    </source>
</evidence>
<dbReference type="InterPro" id="IPR050556">
    <property type="entry name" value="Type_II_TA_system_RNase"/>
</dbReference>
<keyword evidence="2 8" id="KW-1277">Toxin-antitoxin system</keyword>
<feature type="binding site" evidence="8">
    <location>
        <position position="4"/>
    </location>
    <ligand>
        <name>Mg(2+)</name>
        <dbReference type="ChEBI" id="CHEBI:18420"/>
    </ligand>
</feature>
<comment type="cofactor">
    <cofactor evidence="1 8">
        <name>Mg(2+)</name>
        <dbReference type="ChEBI" id="CHEBI:18420"/>
    </cofactor>
</comment>
<dbReference type="EMBL" id="CP119108">
    <property type="protein sequence ID" value="WEG08420.1"/>
    <property type="molecule type" value="Genomic_DNA"/>
</dbReference>
<dbReference type="PANTHER" id="PTHR33653:SF1">
    <property type="entry name" value="RIBONUCLEASE VAPC2"/>
    <property type="match status" value="1"/>
</dbReference>
<dbReference type="Pfam" id="PF01850">
    <property type="entry name" value="PIN"/>
    <property type="match status" value="1"/>
</dbReference>
<keyword evidence="3 8" id="KW-0540">Nuclease</keyword>
<dbReference type="RefSeq" id="WP_275277748.1">
    <property type="nucleotide sequence ID" value="NZ_CP119108.1"/>
</dbReference>
<dbReference type="SUPFAM" id="SSF88723">
    <property type="entry name" value="PIN domain-like"/>
    <property type="match status" value="1"/>
</dbReference>
<organism evidence="10 11">
    <name type="scientific">Microbacterium horticulturae</name>
    <dbReference type="NCBI Taxonomy" id="3028316"/>
    <lineage>
        <taxon>Bacteria</taxon>
        <taxon>Bacillati</taxon>
        <taxon>Actinomycetota</taxon>
        <taxon>Actinomycetes</taxon>
        <taxon>Micrococcales</taxon>
        <taxon>Microbacteriaceae</taxon>
        <taxon>Microbacterium</taxon>
    </lineage>
</organism>
<reference evidence="10 11" key="1">
    <citation type="submission" date="2023-03" db="EMBL/GenBank/DDBJ databases">
        <title>Genome sequence of Microbacterium sp. KACC 23027.</title>
        <authorList>
            <person name="Kim S."/>
            <person name="Heo J."/>
            <person name="Kwon S.-W."/>
        </authorList>
    </citation>
    <scope>NUCLEOTIDE SEQUENCE [LARGE SCALE GENOMIC DNA]</scope>
    <source>
        <strain evidence="10 11">KACC 23027</strain>
    </source>
</reference>
<dbReference type="HAMAP" id="MF_00265">
    <property type="entry name" value="VapC_Nob1"/>
    <property type="match status" value="1"/>
</dbReference>
<keyword evidence="8" id="KW-0800">Toxin</keyword>
<protein>
    <recommendedName>
        <fullName evidence="8">Ribonuclease VapC</fullName>
        <shortName evidence="8">RNase VapC</shortName>
        <ecNumber evidence="8">3.1.-.-</ecNumber>
    </recommendedName>
    <alternativeName>
        <fullName evidence="8">Toxin VapC</fullName>
    </alternativeName>
</protein>
<dbReference type="Gene3D" id="3.40.50.1010">
    <property type="entry name" value="5'-nuclease"/>
    <property type="match status" value="1"/>
</dbReference>
<feature type="binding site" evidence="8">
    <location>
        <position position="99"/>
    </location>
    <ligand>
        <name>Mg(2+)</name>
        <dbReference type="ChEBI" id="CHEBI:18420"/>
    </ligand>
</feature>
<dbReference type="EC" id="3.1.-.-" evidence="8"/>
<dbReference type="InterPro" id="IPR029060">
    <property type="entry name" value="PIN-like_dom_sf"/>
</dbReference>
<accession>A0ABY8BWZ7</accession>
<evidence type="ECO:0000256" key="7">
    <source>
        <dbReference type="ARBA" id="ARBA00038093"/>
    </source>
</evidence>
<evidence type="ECO:0000256" key="2">
    <source>
        <dbReference type="ARBA" id="ARBA00022649"/>
    </source>
</evidence>
<comment type="similarity">
    <text evidence="7 8">Belongs to the PINc/VapC protein family.</text>
</comment>
<dbReference type="InterPro" id="IPR002716">
    <property type="entry name" value="PIN_dom"/>
</dbReference>
<sequence>MIVDTSALIAVMEDEPQGAAIRRLLSDYGGRISAATLVEARMVAFGKGGPAAVRELDGLIRRARLDVAAVDVESADVATGAFFAYGRGSGHPARLNFGDTFSYALAYIENDPLLYVGDDFSHTDIRSALEEYGE</sequence>
<dbReference type="InterPro" id="IPR022907">
    <property type="entry name" value="VapC_family"/>
</dbReference>
<name>A0ABY8BWZ7_9MICO</name>
<keyword evidence="6 8" id="KW-0460">Magnesium</keyword>
<evidence type="ECO:0000256" key="1">
    <source>
        <dbReference type="ARBA" id="ARBA00001946"/>
    </source>
</evidence>